<reference evidence="2" key="1">
    <citation type="submission" date="2012-03" db="EMBL/GenBank/DDBJ databases">
        <title>Complete sequence of plasmid 1 of Deinococcus peraridilitoris DSM 19664.</title>
        <authorList>
            <person name="Lucas S."/>
            <person name="Copeland A."/>
            <person name="Lapidus A."/>
            <person name="Glavina del Rio T."/>
            <person name="Dalin E."/>
            <person name="Tice H."/>
            <person name="Bruce D."/>
            <person name="Goodwin L."/>
            <person name="Pitluck S."/>
            <person name="Peters L."/>
            <person name="Mikhailova N."/>
            <person name="Lu M."/>
            <person name="Kyrpides N."/>
            <person name="Mavromatis K."/>
            <person name="Ivanova N."/>
            <person name="Brettin T."/>
            <person name="Detter J.C."/>
            <person name="Han C."/>
            <person name="Larimer F."/>
            <person name="Land M."/>
            <person name="Hauser L."/>
            <person name="Markowitz V."/>
            <person name="Cheng J.-F."/>
            <person name="Hugenholtz P."/>
            <person name="Woyke T."/>
            <person name="Wu D."/>
            <person name="Pukall R."/>
            <person name="Steenblock K."/>
            <person name="Brambilla E."/>
            <person name="Klenk H.-P."/>
            <person name="Eisen J.A."/>
        </authorList>
    </citation>
    <scope>NUCLEOTIDE SEQUENCE [LARGE SCALE GENOMIC DNA]</scope>
    <source>
        <strain evidence="2">DSM 19664 / LMG 22246 / CIP 109416 / KR-200</strain>
        <plasmid evidence="2">Plasmid pDEIPE01</plasmid>
    </source>
</reference>
<dbReference type="KEGG" id="dpd:Deipe_4361"/>
<dbReference type="Pfam" id="PF07920">
    <property type="entry name" value="DUF1684"/>
    <property type="match status" value="1"/>
</dbReference>
<organism evidence="1 2">
    <name type="scientific">Deinococcus peraridilitoris (strain DSM 19664 / LMG 22246 / CIP 109416 / KR-200)</name>
    <dbReference type="NCBI Taxonomy" id="937777"/>
    <lineage>
        <taxon>Bacteria</taxon>
        <taxon>Thermotogati</taxon>
        <taxon>Deinococcota</taxon>
        <taxon>Deinococci</taxon>
        <taxon>Deinococcales</taxon>
        <taxon>Deinococcaceae</taxon>
        <taxon>Deinococcus</taxon>
    </lineage>
</organism>
<dbReference type="HOGENOM" id="CLU_090976_0_0_0"/>
<proteinExistence type="predicted"/>
<dbReference type="Gene3D" id="6.10.250.1680">
    <property type="match status" value="1"/>
</dbReference>
<keyword evidence="1" id="KW-0614">Plasmid</keyword>
<accession>L0A7B2</accession>
<dbReference type="PANTHER" id="PTHR41913:SF1">
    <property type="entry name" value="DUF1684 DOMAIN-CONTAINING PROTEIN"/>
    <property type="match status" value="1"/>
</dbReference>
<geneLocation type="plasmid" evidence="1 2">
    <name>pDEIPE01</name>
</geneLocation>
<dbReference type="AlphaFoldDB" id="L0A7B2"/>
<dbReference type="PANTHER" id="PTHR41913">
    <property type="entry name" value="DUF1684 DOMAIN-CONTAINING PROTEIN"/>
    <property type="match status" value="1"/>
</dbReference>
<dbReference type="PATRIC" id="fig|937777.3.peg.4391"/>
<name>L0A7B2_DEIPD</name>
<gene>
    <name evidence="1" type="ordered locus">Deipe_4361</name>
</gene>
<protein>
    <recommendedName>
        <fullName evidence="3">DUF1684 domain-containing protein</fullName>
    </recommendedName>
</protein>
<sequence length="216" mass="23862">MMWNPTTEDPGSEVAFETLLDWRRRVNHLYARVHSLLPTDPVAAHALWRAGRDELFAQHPQSPLARQARLGFQGLHVWRYDPAFAFTAVIQPVEEQRLEVLTSTGAPMPLVRFGQVTLPIGRLEVFWIDVYGGGVFIPFRDATSGRVTYGGGRYLLDTAKSADLGSTAGGELILDFNFAYHPSCFYNDAWSCPLAPPGNVLSVEVCAGERASPVDS</sequence>
<dbReference type="InterPro" id="IPR012467">
    <property type="entry name" value="DUF1684"/>
</dbReference>
<keyword evidence="2" id="KW-1185">Reference proteome</keyword>
<evidence type="ECO:0008006" key="3">
    <source>
        <dbReference type="Google" id="ProtNLM"/>
    </source>
</evidence>
<evidence type="ECO:0000313" key="1">
    <source>
        <dbReference type="EMBL" id="AFZ69701.1"/>
    </source>
</evidence>
<dbReference type="Proteomes" id="UP000010467">
    <property type="component" value="Plasmid pDEIPE01"/>
</dbReference>
<dbReference type="EMBL" id="CP003383">
    <property type="protein sequence ID" value="AFZ69701.1"/>
    <property type="molecule type" value="Genomic_DNA"/>
</dbReference>
<evidence type="ECO:0000313" key="2">
    <source>
        <dbReference type="Proteomes" id="UP000010467"/>
    </source>
</evidence>